<dbReference type="PROSITE" id="PS00018">
    <property type="entry name" value="EF_HAND_1"/>
    <property type="match status" value="1"/>
</dbReference>
<name>A0AAW0IP09_MYOGA</name>
<evidence type="ECO:0000313" key="10">
    <source>
        <dbReference type="Proteomes" id="UP001488838"/>
    </source>
</evidence>
<dbReference type="PROSITE" id="PS50222">
    <property type="entry name" value="EF_HAND_2"/>
    <property type="match status" value="1"/>
</dbReference>
<gene>
    <name evidence="9" type="ORF">U0070_023656</name>
</gene>
<keyword evidence="10" id="KW-1185">Reference proteome</keyword>
<proteinExistence type="predicted"/>
<dbReference type="PANTHER" id="PTHR46735:SF3">
    <property type="entry name" value="CALPAIN SMALL SUBUNIT 1-RELATED"/>
    <property type="match status" value="1"/>
</dbReference>
<evidence type="ECO:0000256" key="1">
    <source>
        <dbReference type="ARBA" id="ARBA00004308"/>
    </source>
</evidence>
<keyword evidence="4" id="KW-0479">Metal-binding</keyword>
<dbReference type="GO" id="GO:0012505">
    <property type="term" value="C:endomembrane system"/>
    <property type="evidence" value="ECO:0007669"/>
    <property type="project" value="UniProtKB-SubCell"/>
</dbReference>
<dbReference type="EMBL" id="JBBHLL010000105">
    <property type="protein sequence ID" value="KAK7816173.1"/>
    <property type="molecule type" value="Genomic_DNA"/>
</dbReference>
<comment type="subcellular location">
    <subcellularLocation>
        <location evidence="2">Cytoplasm</location>
    </subcellularLocation>
    <subcellularLocation>
        <location evidence="1">Endomembrane system</location>
    </subcellularLocation>
</comment>
<comment type="caution">
    <text evidence="9">The sequence shown here is derived from an EMBL/GenBank/DDBJ whole genome shotgun (WGS) entry which is preliminary data.</text>
</comment>
<feature type="domain" description="EF-hand" evidence="8">
    <location>
        <begin position="1"/>
        <end position="30"/>
    </location>
</feature>
<evidence type="ECO:0000256" key="2">
    <source>
        <dbReference type="ARBA" id="ARBA00004496"/>
    </source>
</evidence>
<organism evidence="9 10">
    <name type="scientific">Myodes glareolus</name>
    <name type="common">Bank vole</name>
    <name type="synonym">Clethrionomys glareolus</name>
    <dbReference type="NCBI Taxonomy" id="447135"/>
    <lineage>
        <taxon>Eukaryota</taxon>
        <taxon>Metazoa</taxon>
        <taxon>Chordata</taxon>
        <taxon>Craniata</taxon>
        <taxon>Vertebrata</taxon>
        <taxon>Euteleostomi</taxon>
        <taxon>Mammalia</taxon>
        <taxon>Eutheria</taxon>
        <taxon>Euarchontoglires</taxon>
        <taxon>Glires</taxon>
        <taxon>Rodentia</taxon>
        <taxon>Myomorpha</taxon>
        <taxon>Muroidea</taxon>
        <taxon>Cricetidae</taxon>
        <taxon>Arvicolinae</taxon>
        <taxon>Myodes</taxon>
    </lineage>
</organism>
<evidence type="ECO:0000256" key="5">
    <source>
        <dbReference type="ARBA" id="ARBA00022737"/>
    </source>
</evidence>
<reference evidence="9 10" key="1">
    <citation type="journal article" date="2023" name="bioRxiv">
        <title>Conserved and derived expression patterns and positive selection on dental genes reveal complex evolutionary context of ever-growing rodent molars.</title>
        <authorList>
            <person name="Calamari Z.T."/>
            <person name="Song A."/>
            <person name="Cohen E."/>
            <person name="Akter M."/>
            <person name="Roy R.D."/>
            <person name="Hallikas O."/>
            <person name="Christensen M.M."/>
            <person name="Li P."/>
            <person name="Marangoni P."/>
            <person name="Jernvall J."/>
            <person name="Klein O.D."/>
        </authorList>
    </citation>
    <scope>NUCLEOTIDE SEQUENCE [LARGE SCALE GENOMIC DNA]</scope>
    <source>
        <strain evidence="9">V071</strain>
    </source>
</reference>
<evidence type="ECO:0000259" key="8">
    <source>
        <dbReference type="PROSITE" id="PS50222"/>
    </source>
</evidence>
<evidence type="ECO:0000256" key="7">
    <source>
        <dbReference type="ARBA" id="ARBA00023136"/>
    </source>
</evidence>
<evidence type="ECO:0000256" key="6">
    <source>
        <dbReference type="ARBA" id="ARBA00022837"/>
    </source>
</evidence>
<sequence length="73" mass="8364">MNLFLQFDVDKSGTMSSYELRTVLKAAGFQLSGHLLQLIILRYTDESLQLDFDDYLNCLVRLENASRECTGEL</sequence>
<dbReference type="GO" id="GO:0005509">
    <property type="term" value="F:calcium ion binding"/>
    <property type="evidence" value="ECO:0007669"/>
    <property type="project" value="InterPro"/>
</dbReference>
<keyword evidence="3" id="KW-0963">Cytoplasm</keyword>
<dbReference type="InterPro" id="IPR018247">
    <property type="entry name" value="EF_Hand_1_Ca_BS"/>
</dbReference>
<evidence type="ECO:0000256" key="3">
    <source>
        <dbReference type="ARBA" id="ARBA00022490"/>
    </source>
</evidence>
<dbReference type="GO" id="GO:0110158">
    <property type="term" value="C:calpain complex"/>
    <property type="evidence" value="ECO:0007669"/>
    <property type="project" value="TreeGrafter"/>
</dbReference>
<dbReference type="InterPro" id="IPR011992">
    <property type="entry name" value="EF-hand-dom_pair"/>
</dbReference>
<keyword evidence="5" id="KW-0677">Repeat</keyword>
<dbReference type="Pfam" id="PF13405">
    <property type="entry name" value="EF-hand_6"/>
    <property type="match status" value="1"/>
</dbReference>
<evidence type="ECO:0000256" key="4">
    <source>
        <dbReference type="ARBA" id="ARBA00022723"/>
    </source>
</evidence>
<keyword evidence="7" id="KW-0472">Membrane</keyword>
<keyword evidence="6" id="KW-0106">Calcium</keyword>
<dbReference type="AlphaFoldDB" id="A0AAW0IP09"/>
<dbReference type="Gene3D" id="1.10.238.10">
    <property type="entry name" value="EF-hand"/>
    <property type="match status" value="1"/>
</dbReference>
<dbReference type="PANTHER" id="PTHR46735">
    <property type="entry name" value="CALPAIN, SMALL SUBUNIT 1 A-RELATED"/>
    <property type="match status" value="1"/>
</dbReference>
<dbReference type="Proteomes" id="UP001488838">
    <property type="component" value="Unassembled WGS sequence"/>
</dbReference>
<evidence type="ECO:0000313" key="9">
    <source>
        <dbReference type="EMBL" id="KAK7816173.1"/>
    </source>
</evidence>
<protein>
    <recommendedName>
        <fullName evidence="8">EF-hand domain-containing protein</fullName>
    </recommendedName>
</protein>
<accession>A0AAW0IP09</accession>
<dbReference type="InterPro" id="IPR002048">
    <property type="entry name" value="EF_hand_dom"/>
</dbReference>
<dbReference type="SUPFAM" id="SSF47473">
    <property type="entry name" value="EF-hand"/>
    <property type="match status" value="1"/>
</dbReference>